<name>A0A433NQ21_CHLFR</name>
<keyword evidence="1" id="KW-0472">Membrane</keyword>
<dbReference type="AlphaFoldDB" id="A0A433NQ21"/>
<comment type="caution">
    <text evidence="2">The sequence shown here is derived from an EMBL/GenBank/DDBJ whole genome shotgun (WGS) entry which is preliminary data.</text>
</comment>
<evidence type="ECO:0000256" key="1">
    <source>
        <dbReference type="SAM" id="Phobius"/>
    </source>
</evidence>
<reference evidence="2 3" key="1">
    <citation type="journal article" date="2019" name="Genome Biol. Evol.">
        <title>Day and night: Metabolic profiles and evolutionary relationships of six axenic non-marine cyanobacteria.</title>
        <authorList>
            <person name="Will S.E."/>
            <person name="Henke P."/>
            <person name="Boedeker C."/>
            <person name="Huang S."/>
            <person name="Brinkmann H."/>
            <person name="Rohde M."/>
            <person name="Jarek M."/>
            <person name="Friedl T."/>
            <person name="Seufert S."/>
            <person name="Schumacher M."/>
            <person name="Overmann J."/>
            <person name="Neumann-Schaal M."/>
            <person name="Petersen J."/>
        </authorList>
    </citation>
    <scope>NUCLEOTIDE SEQUENCE [LARGE SCALE GENOMIC DNA]</scope>
    <source>
        <strain evidence="2 3">PCC 6912</strain>
    </source>
</reference>
<dbReference type="Proteomes" id="UP000268857">
    <property type="component" value="Unassembled WGS sequence"/>
</dbReference>
<keyword evidence="3" id="KW-1185">Reference proteome</keyword>
<keyword evidence="1" id="KW-0812">Transmembrane</keyword>
<feature type="transmembrane region" description="Helical" evidence="1">
    <location>
        <begin position="41"/>
        <end position="62"/>
    </location>
</feature>
<keyword evidence="1" id="KW-1133">Transmembrane helix</keyword>
<evidence type="ECO:0000313" key="2">
    <source>
        <dbReference type="EMBL" id="RUR85879.1"/>
    </source>
</evidence>
<dbReference type="OrthoDB" id="457956at2"/>
<dbReference type="EMBL" id="RSCJ01000002">
    <property type="protein sequence ID" value="RUR85879.1"/>
    <property type="molecule type" value="Genomic_DNA"/>
</dbReference>
<accession>A0A433NQ21</accession>
<evidence type="ECO:0000313" key="3">
    <source>
        <dbReference type="Proteomes" id="UP000268857"/>
    </source>
</evidence>
<gene>
    <name evidence="2" type="ORF">PCC6912_07040</name>
</gene>
<dbReference type="RefSeq" id="WP_016877948.1">
    <property type="nucleotide sequence ID" value="NZ_AJLN01000137.1"/>
</dbReference>
<sequence length="134" mass="15377">MDFEKRLIQDLASETNLNQATQSEIKADDIRLDGANVPETGLFATGAAIGFILMWTGFLAIFSKMRTLREELGEDNKFFFSLCQSQQHPCKTCQYFSHNYHLQCAVQPSLVLTEEARNCTDFHPKRSRLFNKHN</sequence>
<proteinExistence type="predicted"/>
<protein>
    <submittedName>
        <fullName evidence="2">Uncharacterized protein</fullName>
    </submittedName>
</protein>
<organism evidence="2 3">
    <name type="scientific">Chlorogloeopsis fritschii PCC 6912</name>
    <dbReference type="NCBI Taxonomy" id="211165"/>
    <lineage>
        <taxon>Bacteria</taxon>
        <taxon>Bacillati</taxon>
        <taxon>Cyanobacteriota</taxon>
        <taxon>Cyanophyceae</taxon>
        <taxon>Nostocales</taxon>
        <taxon>Chlorogloeopsidaceae</taxon>
        <taxon>Chlorogloeopsis</taxon>
    </lineage>
</organism>